<proteinExistence type="predicted"/>
<organism evidence="1 2">
    <name type="scientific">Russula earlei</name>
    <dbReference type="NCBI Taxonomy" id="71964"/>
    <lineage>
        <taxon>Eukaryota</taxon>
        <taxon>Fungi</taxon>
        <taxon>Dikarya</taxon>
        <taxon>Basidiomycota</taxon>
        <taxon>Agaricomycotina</taxon>
        <taxon>Agaricomycetes</taxon>
        <taxon>Russulales</taxon>
        <taxon>Russulaceae</taxon>
        <taxon>Russula</taxon>
    </lineage>
</organism>
<name>A0ACC0TVB6_9AGAM</name>
<sequence>MAPTSTAMTLVFLMTTVRTTIMASETMGTSMVLPHPRPSEVATHLPLLHPQQSLQPPRTVGGRCPGPRFPVTTYASTGRRLRLHAR</sequence>
<evidence type="ECO:0000313" key="2">
    <source>
        <dbReference type="Proteomes" id="UP001207468"/>
    </source>
</evidence>
<dbReference type="Proteomes" id="UP001207468">
    <property type="component" value="Unassembled WGS sequence"/>
</dbReference>
<keyword evidence="2" id="KW-1185">Reference proteome</keyword>
<accession>A0ACC0TVB6</accession>
<comment type="caution">
    <text evidence="1">The sequence shown here is derived from an EMBL/GenBank/DDBJ whole genome shotgun (WGS) entry which is preliminary data.</text>
</comment>
<evidence type="ECO:0000313" key="1">
    <source>
        <dbReference type="EMBL" id="KAI9450633.1"/>
    </source>
</evidence>
<reference evidence="1" key="1">
    <citation type="submission" date="2021-03" db="EMBL/GenBank/DDBJ databases">
        <title>Evolutionary priming and transition to the ectomycorrhizal habit in an iconic lineage of mushroom-forming fungi: is preadaptation a requirement?</title>
        <authorList>
            <consortium name="DOE Joint Genome Institute"/>
            <person name="Looney B.P."/>
            <person name="Miyauchi S."/>
            <person name="Morin E."/>
            <person name="Drula E."/>
            <person name="Courty P.E."/>
            <person name="Chicoki N."/>
            <person name="Fauchery L."/>
            <person name="Kohler A."/>
            <person name="Kuo A."/>
            <person name="LaButti K."/>
            <person name="Pangilinan J."/>
            <person name="Lipzen A."/>
            <person name="Riley R."/>
            <person name="Andreopoulos W."/>
            <person name="He G."/>
            <person name="Johnson J."/>
            <person name="Barry K.W."/>
            <person name="Grigoriev I.V."/>
            <person name="Nagy L."/>
            <person name="Hibbett D."/>
            <person name="Henrissat B."/>
            <person name="Matheny P.B."/>
            <person name="Labbe J."/>
            <person name="Martin A.F."/>
        </authorList>
    </citation>
    <scope>NUCLEOTIDE SEQUENCE</scope>
    <source>
        <strain evidence="1">BPL698</strain>
    </source>
</reference>
<protein>
    <submittedName>
        <fullName evidence="1">Uncharacterized protein</fullName>
    </submittedName>
</protein>
<dbReference type="EMBL" id="JAGFNK010000421">
    <property type="protein sequence ID" value="KAI9450633.1"/>
    <property type="molecule type" value="Genomic_DNA"/>
</dbReference>
<gene>
    <name evidence="1" type="ORF">F5148DRAFT_1242242</name>
</gene>